<feature type="domain" description="ABC transmembrane type-2" evidence="12">
    <location>
        <begin position="65"/>
        <end position="296"/>
    </location>
</feature>
<evidence type="ECO:0000256" key="6">
    <source>
        <dbReference type="ARBA" id="ARBA00022692"/>
    </source>
</evidence>
<evidence type="ECO:0000259" key="12">
    <source>
        <dbReference type="PROSITE" id="PS51012"/>
    </source>
</evidence>
<dbReference type="Pfam" id="PF01061">
    <property type="entry name" value="ABC2_membrane"/>
    <property type="match status" value="1"/>
</dbReference>
<evidence type="ECO:0000256" key="11">
    <source>
        <dbReference type="SAM" id="MobiDB-lite"/>
    </source>
</evidence>
<dbReference type="InterPro" id="IPR013525">
    <property type="entry name" value="ABC2_TM"/>
</dbReference>
<feature type="transmembrane region" description="Helical" evidence="10">
    <location>
        <begin position="208"/>
        <end position="227"/>
    </location>
</feature>
<feature type="transmembrane region" description="Helical" evidence="10">
    <location>
        <begin position="139"/>
        <end position="169"/>
    </location>
</feature>
<sequence length="304" mass="33210">MAATTVESPTERSARLAAEPWQHAGSSGSGVTGTIASFREIWEQRRLLGLLTRRELKSRYKDSAGGFLWSLARPLTQLFIYYLVIGEFLSAARNIENFAIYIFAGLTVYTLFSEIVGAGTGSIIANAGLVKKVYLPREIFPLAAVGSALFNFVIQLAILIIASLVLGTLSFGPQLLFGVGALMLILVWATAIGLLLSALNVYLRDIQYLVEVVLLLLMWGSPILYSWQMVADRVPAWLLEIYVNNPITLAVLGFQEAFWSEASNGVPLPHLALRMGIALAIGIVAFLGAQRVFSRLQGDFAQEL</sequence>
<keyword evidence="3 10" id="KW-0813">Transport</keyword>
<keyword evidence="4 10" id="KW-1003">Cell membrane</keyword>
<evidence type="ECO:0000256" key="1">
    <source>
        <dbReference type="ARBA" id="ARBA00004429"/>
    </source>
</evidence>
<evidence type="ECO:0000256" key="4">
    <source>
        <dbReference type="ARBA" id="ARBA00022475"/>
    </source>
</evidence>
<gene>
    <name evidence="13" type="ORF">GCM10009851_29460</name>
</gene>
<evidence type="ECO:0000313" key="13">
    <source>
        <dbReference type="EMBL" id="GAA2242247.1"/>
    </source>
</evidence>
<comment type="similarity">
    <text evidence="2 10">Belongs to the ABC-2 integral membrane protein family.</text>
</comment>
<feature type="transmembrane region" description="Helical" evidence="10">
    <location>
        <begin position="66"/>
        <end position="86"/>
    </location>
</feature>
<accession>A0ABN3DUT2</accession>
<feature type="transmembrane region" description="Helical" evidence="10">
    <location>
        <begin position="98"/>
        <end position="127"/>
    </location>
</feature>
<dbReference type="InterPro" id="IPR047817">
    <property type="entry name" value="ABC2_TM_bact-type"/>
</dbReference>
<evidence type="ECO:0000256" key="8">
    <source>
        <dbReference type="ARBA" id="ARBA00023136"/>
    </source>
</evidence>
<dbReference type="PRINTS" id="PR00164">
    <property type="entry name" value="ABC2TRNSPORT"/>
</dbReference>
<evidence type="ECO:0000256" key="7">
    <source>
        <dbReference type="ARBA" id="ARBA00022989"/>
    </source>
</evidence>
<feature type="transmembrane region" description="Helical" evidence="10">
    <location>
        <begin position="175"/>
        <end position="196"/>
    </location>
</feature>
<feature type="region of interest" description="Disordered" evidence="11">
    <location>
        <begin position="1"/>
        <end position="28"/>
    </location>
</feature>
<evidence type="ECO:0000256" key="10">
    <source>
        <dbReference type="RuleBase" id="RU361157"/>
    </source>
</evidence>
<evidence type="ECO:0000256" key="2">
    <source>
        <dbReference type="ARBA" id="ARBA00007783"/>
    </source>
</evidence>
<keyword evidence="6 10" id="KW-0812">Transmembrane</keyword>
<feature type="transmembrane region" description="Helical" evidence="10">
    <location>
        <begin position="271"/>
        <end position="289"/>
    </location>
</feature>
<reference evidence="13 14" key="1">
    <citation type="journal article" date="2019" name="Int. J. Syst. Evol. Microbiol.">
        <title>The Global Catalogue of Microorganisms (GCM) 10K type strain sequencing project: providing services to taxonomists for standard genome sequencing and annotation.</title>
        <authorList>
            <consortium name="The Broad Institute Genomics Platform"/>
            <consortium name="The Broad Institute Genome Sequencing Center for Infectious Disease"/>
            <person name="Wu L."/>
            <person name="Ma J."/>
        </authorList>
    </citation>
    <scope>NUCLEOTIDE SEQUENCE [LARGE SCALE GENOMIC DNA]</scope>
    <source>
        <strain evidence="13 14">JCM 16117</strain>
    </source>
</reference>
<protein>
    <recommendedName>
        <fullName evidence="10">Transport permease protein</fullName>
    </recommendedName>
</protein>
<keyword evidence="7 10" id="KW-1133">Transmembrane helix</keyword>
<dbReference type="InterPro" id="IPR000412">
    <property type="entry name" value="ABC_2_transport"/>
</dbReference>
<dbReference type="PANTHER" id="PTHR30413">
    <property type="entry name" value="INNER MEMBRANE TRANSPORT PERMEASE"/>
    <property type="match status" value="1"/>
</dbReference>
<evidence type="ECO:0000256" key="3">
    <source>
        <dbReference type="ARBA" id="ARBA00022448"/>
    </source>
</evidence>
<keyword evidence="9" id="KW-0046">Antibiotic resistance</keyword>
<comment type="subcellular location">
    <subcellularLocation>
        <location evidence="1">Cell inner membrane</location>
        <topology evidence="1">Multi-pass membrane protein</topology>
    </subcellularLocation>
    <subcellularLocation>
        <location evidence="10">Cell membrane</location>
        <topology evidence="10">Multi-pass membrane protein</topology>
    </subcellularLocation>
</comment>
<proteinExistence type="inferred from homology"/>
<name>A0ABN3DUT2_9MICO</name>
<dbReference type="RefSeq" id="WP_259480447.1">
    <property type="nucleotide sequence ID" value="NZ_BAAAQY010000009.1"/>
</dbReference>
<keyword evidence="5" id="KW-0997">Cell inner membrane</keyword>
<organism evidence="13 14">
    <name type="scientific">Herbiconiux moechotypicola</name>
    <dbReference type="NCBI Taxonomy" id="637393"/>
    <lineage>
        <taxon>Bacteria</taxon>
        <taxon>Bacillati</taxon>
        <taxon>Actinomycetota</taxon>
        <taxon>Actinomycetes</taxon>
        <taxon>Micrococcales</taxon>
        <taxon>Microbacteriaceae</taxon>
        <taxon>Herbiconiux</taxon>
    </lineage>
</organism>
<evidence type="ECO:0000313" key="14">
    <source>
        <dbReference type="Proteomes" id="UP001500929"/>
    </source>
</evidence>
<keyword evidence="8 10" id="KW-0472">Membrane</keyword>
<dbReference type="EMBL" id="BAAAQY010000009">
    <property type="protein sequence ID" value="GAA2242247.1"/>
    <property type="molecule type" value="Genomic_DNA"/>
</dbReference>
<evidence type="ECO:0000256" key="9">
    <source>
        <dbReference type="ARBA" id="ARBA00023251"/>
    </source>
</evidence>
<evidence type="ECO:0000256" key="5">
    <source>
        <dbReference type="ARBA" id="ARBA00022519"/>
    </source>
</evidence>
<dbReference type="Proteomes" id="UP001500929">
    <property type="component" value="Unassembled WGS sequence"/>
</dbReference>
<comment type="caution">
    <text evidence="13">The sequence shown here is derived from an EMBL/GenBank/DDBJ whole genome shotgun (WGS) entry which is preliminary data.</text>
</comment>
<dbReference type="PROSITE" id="PS51012">
    <property type="entry name" value="ABC_TM2"/>
    <property type="match status" value="1"/>
</dbReference>
<keyword evidence="14" id="KW-1185">Reference proteome</keyword>
<dbReference type="PANTHER" id="PTHR30413:SF8">
    <property type="entry name" value="TRANSPORT PERMEASE PROTEIN"/>
    <property type="match status" value="1"/>
</dbReference>